<dbReference type="InterPro" id="IPR002523">
    <property type="entry name" value="MgTranspt_CorA/ZnTranspt_ZntB"/>
</dbReference>
<sequence>MISTIVSKEQASYEWVDVFEPSVTDLEILKEKYNLNQASIKDSLEPEHLPKIEEFDNYTFIILRMVSATFKDNSDNIGEITDRLTIFYGADFVITLHKKNVEFIHKMKLLDFRSPKLKDSKHLANYLSTAALATFEKILPKISTKLDEYEESVFLTRQKKLVLKHVYFIKRQIDVVRKVIILYKEIVEHFHANQKRNVYSRDLKDLYLRANTLYDNLSENTSQLLNIYFNISSNHTNEIMRILTIFSVFFMPITFVAGVYGMNFKNMPELEWYYGYPVAIIIMLGISLAIYYWFKRKGWL</sequence>
<comment type="subcellular location">
    <subcellularLocation>
        <location evidence="1">Cell membrane</location>
        <topology evidence="1">Multi-pass membrane protein</topology>
    </subcellularLocation>
</comment>
<dbReference type="Gene3D" id="3.30.460.20">
    <property type="entry name" value="CorA soluble domain-like"/>
    <property type="match status" value="1"/>
</dbReference>
<comment type="similarity">
    <text evidence="2">Belongs to the CorA metal ion transporter (MIT) (TC 1.A.35) family.</text>
</comment>
<keyword evidence="3" id="KW-0813">Transport</keyword>
<feature type="transmembrane region" description="Helical" evidence="8">
    <location>
        <begin position="242"/>
        <end position="262"/>
    </location>
</feature>
<keyword evidence="4" id="KW-1003">Cell membrane</keyword>
<dbReference type="InterPro" id="IPR045861">
    <property type="entry name" value="CorA_cytoplasmic_dom"/>
</dbReference>
<keyword evidence="7 8" id="KW-0472">Membrane</keyword>
<dbReference type="PANTHER" id="PTHR46494:SF1">
    <property type="entry name" value="CORA FAMILY METAL ION TRANSPORTER (EUROFUNG)"/>
    <property type="match status" value="1"/>
</dbReference>
<organism evidence="9 10">
    <name type="scientific">Sphingobacterium kitahiroshimense</name>
    <dbReference type="NCBI Taxonomy" id="470446"/>
    <lineage>
        <taxon>Bacteria</taxon>
        <taxon>Pseudomonadati</taxon>
        <taxon>Bacteroidota</taxon>
        <taxon>Sphingobacteriia</taxon>
        <taxon>Sphingobacteriales</taxon>
        <taxon>Sphingobacteriaceae</taxon>
        <taxon>Sphingobacterium</taxon>
    </lineage>
</organism>
<dbReference type="EMBL" id="JBDJNQ010000012">
    <property type="protein sequence ID" value="MEN5379868.1"/>
    <property type="molecule type" value="Genomic_DNA"/>
</dbReference>
<dbReference type="Proteomes" id="UP001409291">
    <property type="component" value="Unassembled WGS sequence"/>
</dbReference>
<keyword evidence="5 8" id="KW-0812">Transmembrane</keyword>
<evidence type="ECO:0000256" key="3">
    <source>
        <dbReference type="ARBA" id="ARBA00022448"/>
    </source>
</evidence>
<evidence type="ECO:0000313" key="10">
    <source>
        <dbReference type="Proteomes" id="UP001409291"/>
    </source>
</evidence>
<dbReference type="Pfam" id="PF01544">
    <property type="entry name" value="CorA"/>
    <property type="match status" value="1"/>
</dbReference>
<evidence type="ECO:0000256" key="5">
    <source>
        <dbReference type="ARBA" id="ARBA00022692"/>
    </source>
</evidence>
<comment type="caution">
    <text evidence="9">The sequence shown here is derived from an EMBL/GenBank/DDBJ whole genome shotgun (WGS) entry which is preliminary data.</text>
</comment>
<evidence type="ECO:0000256" key="6">
    <source>
        <dbReference type="ARBA" id="ARBA00022989"/>
    </source>
</evidence>
<dbReference type="SUPFAM" id="SSF144083">
    <property type="entry name" value="Magnesium transport protein CorA, transmembrane region"/>
    <property type="match status" value="1"/>
</dbReference>
<keyword evidence="6 8" id="KW-1133">Transmembrane helix</keyword>
<dbReference type="RefSeq" id="WP_183915798.1">
    <property type="nucleotide sequence ID" value="NZ_JBDJLH010000009.1"/>
</dbReference>
<dbReference type="CDD" id="cd12832">
    <property type="entry name" value="TmCorA-like_u3"/>
    <property type="match status" value="1"/>
</dbReference>
<dbReference type="Gene3D" id="1.20.58.340">
    <property type="entry name" value="Magnesium transport protein CorA, transmembrane region"/>
    <property type="match status" value="2"/>
</dbReference>
<dbReference type="SUPFAM" id="SSF143865">
    <property type="entry name" value="CorA soluble domain-like"/>
    <property type="match status" value="1"/>
</dbReference>
<evidence type="ECO:0000256" key="4">
    <source>
        <dbReference type="ARBA" id="ARBA00022475"/>
    </source>
</evidence>
<reference evidence="9 10" key="1">
    <citation type="submission" date="2024-04" db="EMBL/GenBank/DDBJ databases">
        <title>WGS of bacteria from Torrens River.</title>
        <authorList>
            <person name="Wyrsch E.R."/>
            <person name="Drigo B."/>
        </authorList>
    </citation>
    <scope>NUCLEOTIDE SEQUENCE [LARGE SCALE GENOMIC DNA]</scope>
    <source>
        <strain evidence="9 10">TWI391</strain>
    </source>
</reference>
<accession>A0ABV0C0P3</accession>
<evidence type="ECO:0000313" key="9">
    <source>
        <dbReference type="EMBL" id="MEN5379868.1"/>
    </source>
</evidence>
<dbReference type="InterPro" id="IPR045863">
    <property type="entry name" value="CorA_TM1_TM2"/>
</dbReference>
<keyword evidence="10" id="KW-1185">Reference proteome</keyword>
<dbReference type="PANTHER" id="PTHR46494">
    <property type="entry name" value="CORA FAMILY METAL ION TRANSPORTER (EUROFUNG)"/>
    <property type="match status" value="1"/>
</dbReference>
<evidence type="ECO:0000256" key="8">
    <source>
        <dbReference type="SAM" id="Phobius"/>
    </source>
</evidence>
<evidence type="ECO:0000256" key="2">
    <source>
        <dbReference type="ARBA" id="ARBA00009765"/>
    </source>
</evidence>
<evidence type="ECO:0000256" key="7">
    <source>
        <dbReference type="ARBA" id="ARBA00023136"/>
    </source>
</evidence>
<proteinExistence type="inferred from homology"/>
<gene>
    <name evidence="9" type="ORF">ABE541_21555</name>
</gene>
<feature type="transmembrane region" description="Helical" evidence="8">
    <location>
        <begin position="274"/>
        <end position="294"/>
    </location>
</feature>
<name>A0ABV0C0P3_9SPHI</name>
<protein>
    <submittedName>
        <fullName evidence="9">CorA family divalent cation transporter</fullName>
    </submittedName>
</protein>
<evidence type="ECO:0000256" key="1">
    <source>
        <dbReference type="ARBA" id="ARBA00004651"/>
    </source>
</evidence>